<dbReference type="PANTHER" id="PTHR47968">
    <property type="entry name" value="CENTROMERE PROTEIN E"/>
    <property type="match status" value="1"/>
</dbReference>
<evidence type="ECO:0000256" key="12">
    <source>
        <dbReference type="SAM" id="MobiDB-lite"/>
    </source>
</evidence>
<comment type="similarity">
    <text evidence="1">Belongs to the TRAFAC class myosin-kinesin ATPase superfamily. Kinesin family. KIN-7 subfamily.</text>
</comment>
<dbReference type="Pfam" id="PF11995">
    <property type="entry name" value="DUF3490"/>
    <property type="match status" value="1"/>
</dbReference>
<evidence type="ECO:0000256" key="3">
    <source>
        <dbReference type="ARBA" id="ARBA00022741"/>
    </source>
</evidence>
<keyword evidence="15" id="KW-1185">Reference proteome</keyword>
<keyword evidence="4 9" id="KW-0067">ATP-binding</keyword>
<keyword evidence="7" id="KW-0206">Cytoskeleton</keyword>
<feature type="domain" description="Kinesin motor" evidence="13">
    <location>
        <begin position="25"/>
        <end position="347"/>
    </location>
</feature>
<evidence type="ECO:0000256" key="1">
    <source>
        <dbReference type="ARBA" id="ARBA00007310"/>
    </source>
</evidence>
<feature type="compositionally biased region" description="Basic and acidic residues" evidence="12">
    <location>
        <begin position="768"/>
        <end position="780"/>
    </location>
</feature>
<feature type="binding site" evidence="9">
    <location>
        <begin position="111"/>
        <end position="118"/>
    </location>
    <ligand>
        <name>ATP</name>
        <dbReference type="ChEBI" id="CHEBI:30616"/>
    </ligand>
</feature>
<protein>
    <recommendedName>
        <fullName evidence="10">Kinesin-like protein</fullName>
    </recommendedName>
</protein>
<keyword evidence="7" id="KW-0963">Cytoplasm</keyword>
<dbReference type="GO" id="GO:0000919">
    <property type="term" value="P:cell plate assembly"/>
    <property type="evidence" value="ECO:0007669"/>
    <property type="project" value="UniProtKB-ARBA"/>
</dbReference>
<keyword evidence="6 9" id="KW-0505">Motor protein</keyword>
<evidence type="ECO:0000256" key="10">
    <source>
        <dbReference type="RuleBase" id="RU000394"/>
    </source>
</evidence>
<dbReference type="FunFam" id="3.40.850.10:FF:000016">
    <property type="entry name" value="Kinesin-like protein"/>
    <property type="match status" value="1"/>
</dbReference>
<feature type="region of interest" description="Disordered" evidence="12">
    <location>
        <begin position="478"/>
        <end position="516"/>
    </location>
</feature>
<evidence type="ECO:0000313" key="14">
    <source>
        <dbReference type="EMBL" id="CAK9181744.1"/>
    </source>
</evidence>
<dbReference type="EMBL" id="CAUOFW020008153">
    <property type="protein sequence ID" value="CAK9181744.1"/>
    <property type="molecule type" value="Genomic_DNA"/>
</dbReference>
<dbReference type="CDD" id="cd01374">
    <property type="entry name" value="KISc_CENP_E"/>
    <property type="match status" value="1"/>
</dbReference>
<dbReference type="PANTHER" id="PTHR47968:SF18">
    <property type="entry name" value="KINESIN-LIKE PROTEIN KIN-7F"/>
    <property type="match status" value="1"/>
</dbReference>
<dbReference type="InterPro" id="IPR001752">
    <property type="entry name" value="Kinesin_motor_dom"/>
</dbReference>
<evidence type="ECO:0000256" key="5">
    <source>
        <dbReference type="ARBA" id="ARBA00023054"/>
    </source>
</evidence>
<dbReference type="GO" id="GO:0003774">
    <property type="term" value="F:cytoskeletal motor activity"/>
    <property type="evidence" value="ECO:0007669"/>
    <property type="project" value="UniProtKB-UniRule"/>
</dbReference>
<dbReference type="Gene3D" id="3.40.850.10">
    <property type="entry name" value="Kinesin motor domain"/>
    <property type="match status" value="1"/>
</dbReference>
<feature type="compositionally biased region" description="Polar residues" evidence="12">
    <location>
        <begin position="700"/>
        <end position="710"/>
    </location>
</feature>
<keyword evidence="5 11" id="KW-0175">Coiled coil</keyword>
<evidence type="ECO:0000313" key="15">
    <source>
        <dbReference type="Proteomes" id="UP001642360"/>
    </source>
</evidence>
<dbReference type="Pfam" id="PF00225">
    <property type="entry name" value="Kinesin"/>
    <property type="match status" value="1"/>
</dbReference>
<evidence type="ECO:0000256" key="6">
    <source>
        <dbReference type="ARBA" id="ARBA00023175"/>
    </source>
</evidence>
<reference evidence="14 15" key="1">
    <citation type="submission" date="2024-02" db="EMBL/GenBank/DDBJ databases">
        <authorList>
            <person name="Vignale AGUSTIN F."/>
            <person name="Sosa J E."/>
            <person name="Modenutti C."/>
        </authorList>
    </citation>
    <scope>NUCLEOTIDE SEQUENCE [LARGE SCALE GENOMIC DNA]</scope>
</reference>
<evidence type="ECO:0000256" key="11">
    <source>
        <dbReference type="SAM" id="Coils"/>
    </source>
</evidence>
<organism evidence="14 15">
    <name type="scientific">Ilex paraguariensis</name>
    <name type="common">yerba mate</name>
    <dbReference type="NCBI Taxonomy" id="185542"/>
    <lineage>
        <taxon>Eukaryota</taxon>
        <taxon>Viridiplantae</taxon>
        <taxon>Streptophyta</taxon>
        <taxon>Embryophyta</taxon>
        <taxon>Tracheophyta</taxon>
        <taxon>Spermatophyta</taxon>
        <taxon>Magnoliopsida</taxon>
        <taxon>eudicotyledons</taxon>
        <taxon>Gunneridae</taxon>
        <taxon>Pentapetalae</taxon>
        <taxon>asterids</taxon>
        <taxon>campanulids</taxon>
        <taxon>Aquifoliales</taxon>
        <taxon>Aquifoliaceae</taxon>
        <taxon>Ilex</taxon>
    </lineage>
</organism>
<dbReference type="Proteomes" id="UP001642360">
    <property type="component" value="Unassembled WGS sequence"/>
</dbReference>
<name>A0ABC8ULJ6_9AQUA</name>
<dbReference type="PROSITE" id="PS00411">
    <property type="entry name" value="KINESIN_MOTOR_1"/>
    <property type="match status" value="1"/>
</dbReference>
<dbReference type="InterPro" id="IPR021881">
    <property type="entry name" value="NACK_C"/>
</dbReference>
<dbReference type="PRINTS" id="PR00380">
    <property type="entry name" value="KINESINHEAVY"/>
</dbReference>
<evidence type="ECO:0000259" key="13">
    <source>
        <dbReference type="PROSITE" id="PS50067"/>
    </source>
</evidence>
<dbReference type="InterPro" id="IPR036961">
    <property type="entry name" value="Kinesin_motor_dom_sf"/>
</dbReference>
<dbReference type="AlphaFoldDB" id="A0ABC8ULJ6"/>
<comment type="caution">
    <text evidence="14">The sequence shown here is derived from an EMBL/GenBank/DDBJ whole genome shotgun (WGS) entry which is preliminary data.</text>
</comment>
<dbReference type="SUPFAM" id="SSF52540">
    <property type="entry name" value="P-loop containing nucleoside triphosphate hydrolases"/>
    <property type="match status" value="1"/>
</dbReference>
<feature type="compositionally biased region" description="Polar residues" evidence="12">
    <location>
        <begin position="501"/>
        <end position="511"/>
    </location>
</feature>
<proteinExistence type="inferred from homology"/>
<gene>
    <name evidence="14" type="ORF">ILEXP_LOCUS51848</name>
</gene>
<dbReference type="GO" id="GO:0005524">
    <property type="term" value="F:ATP binding"/>
    <property type="evidence" value="ECO:0007669"/>
    <property type="project" value="UniProtKB-UniRule"/>
</dbReference>
<evidence type="ECO:0000256" key="2">
    <source>
        <dbReference type="ARBA" id="ARBA00022701"/>
    </source>
</evidence>
<accession>A0ABC8ULJ6</accession>
<evidence type="ECO:0000256" key="8">
    <source>
        <dbReference type="ARBA" id="ARBA00060413"/>
    </source>
</evidence>
<evidence type="ECO:0000256" key="9">
    <source>
        <dbReference type="PROSITE-ProRule" id="PRU00283"/>
    </source>
</evidence>
<dbReference type="SMART" id="SM00129">
    <property type="entry name" value="KISc"/>
    <property type="match status" value="1"/>
</dbReference>
<feature type="region of interest" description="Disordered" evidence="12">
    <location>
        <begin position="662"/>
        <end position="710"/>
    </location>
</feature>
<sequence>MGAIGEEELMKWENMQGLARGHEEKILVLVRLRPLSEKESARNEVADWECINETTILYRNSLQERSGLPTAYTFDGVFGGDCSTKHVYEEGTKEIALSVVSGINSTIFAYGQTSSGKTYTMNGITEYTVADIYDYIQRHEERAFVLKFSAIEIYNEVVRDLLGRDDTQLRLLDDPEKGTIVEKLAEETLRDWSHLRELLSICEAQRQIGETSLNETSSRSHQILRLTIESSAREFLGKDKSTTLSASVNFVDLAGSERASQALSVGQRLKEGCHINRSLLTLGTVIRKLSKGRHGHVNYRDSKLTRILQPSLGGNARTAIICTLSPARSHVEQSRNTLLFATCAKEVTTNAQVNIVMSDKALVKHLQKEVARLETELRTPGPACDYAALLRKKDLQIEKLEKEVRELTKQRDLAQSRVEDLLRGVRNDHSSGQWDELSHNAKFQEKNTWEDESSVSEASCGTDRHCLDVAVKKKKFNDATQSSNKNNRRLSEDEGDHSLFGGTSSSLSDSRNFGRSDRCRGKEEFVLETGESSDDICKEVRCIEVDESSNVQTSESVALSSGENERRMSTLAVSGNGRMTDQELVSSFHGEVSGIQNGFMYGALEQKIRGVQKTFSSLTSHYPDEPSPWAMGTDMPGSSSLKLTRSHSCRANLMAGSLQSDFETVEHSERTPLNGFERNFPGRPEGHQRKHWMRPPLNYDGNTARLSRNDSQSSIGSAFMDEQKSQHQIAGDEDIPTIGTFVAGLKKMANLQYETEFLDDQVQETEPTTEKSGKNVKDVGLDPMQDSLGTSSDSPLKFEMLQRLIIELWQTCNVSLVHRTYFFLLFKGDQMDSIYMEVEVRRLSFLKETFLKGHSAVQDGRTLTWTSSMKSLRREREMLSRMMQKTFSEEERNRIYQKWDISLDSKRRRLQLIQRLWSETKDMNHIRESAAIVAKLIRFSEQGQALKEMFGLSFTPRRMSRRSFGWKRSMPSLL</sequence>
<evidence type="ECO:0000256" key="4">
    <source>
        <dbReference type="ARBA" id="ARBA00022840"/>
    </source>
</evidence>
<feature type="region of interest" description="Disordered" evidence="12">
    <location>
        <begin position="761"/>
        <end position="792"/>
    </location>
</feature>
<dbReference type="GO" id="GO:0009524">
    <property type="term" value="C:phragmoplast"/>
    <property type="evidence" value="ECO:0007669"/>
    <property type="project" value="UniProtKB-SubCell"/>
</dbReference>
<dbReference type="InterPro" id="IPR027417">
    <property type="entry name" value="P-loop_NTPase"/>
</dbReference>
<feature type="coiled-coil region" evidence="11">
    <location>
        <begin position="356"/>
        <end position="424"/>
    </location>
</feature>
<evidence type="ECO:0000256" key="7">
    <source>
        <dbReference type="ARBA" id="ARBA00023212"/>
    </source>
</evidence>
<dbReference type="InterPro" id="IPR019821">
    <property type="entry name" value="Kinesin_motor_CS"/>
</dbReference>
<dbReference type="InterPro" id="IPR027640">
    <property type="entry name" value="Kinesin-like_fam"/>
</dbReference>
<comment type="subcellular location">
    <subcellularLocation>
        <location evidence="8">Cytoplasm</location>
        <location evidence="8">Cytoskeleton</location>
        <location evidence="8">Phragmoplast</location>
    </subcellularLocation>
</comment>
<keyword evidence="2 10" id="KW-0493">Microtubule</keyword>
<dbReference type="GO" id="GO:0005874">
    <property type="term" value="C:microtubule"/>
    <property type="evidence" value="ECO:0007669"/>
    <property type="project" value="UniProtKB-KW"/>
</dbReference>
<dbReference type="PROSITE" id="PS50067">
    <property type="entry name" value="KINESIN_MOTOR_2"/>
    <property type="match status" value="1"/>
</dbReference>
<keyword evidence="3 9" id="KW-0547">Nucleotide-binding</keyword>